<reference evidence="3" key="1">
    <citation type="submission" date="2021-11" db="EMBL/GenBank/DDBJ databases">
        <title>Cultivation dependent microbiological survey of springs from the worlds oldest radium mine currently devoted to the extraction of radon-saturated water.</title>
        <authorList>
            <person name="Kapinusova G."/>
            <person name="Smrhova T."/>
            <person name="Strejcek M."/>
            <person name="Suman J."/>
            <person name="Jani K."/>
            <person name="Pajer P."/>
            <person name="Uhlik O."/>
        </authorList>
    </citation>
    <scope>NUCLEOTIDE SEQUENCE [LARGE SCALE GENOMIC DNA]</scope>
    <source>
        <strain evidence="3">J379</strain>
    </source>
</reference>
<feature type="transmembrane region" description="Helical" evidence="1">
    <location>
        <begin position="30"/>
        <end position="47"/>
    </location>
</feature>
<gene>
    <name evidence="2" type="ORF">LRS13_24530</name>
</gene>
<organism evidence="2 3">
    <name type="scientific">Svornostia abyssi</name>
    <dbReference type="NCBI Taxonomy" id="2898438"/>
    <lineage>
        <taxon>Bacteria</taxon>
        <taxon>Bacillati</taxon>
        <taxon>Actinomycetota</taxon>
        <taxon>Thermoleophilia</taxon>
        <taxon>Solirubrobacterales</taxon>
        <taxon>Baekduiaceae</taxon>
        <taxon>Svornostia</taxon>
    </lineage>
</organism>
<evidence type="ECO:0000313" key="3">
    <source>
        <dbReference type="Proteomes" id="UP001058860"/>
    </source>
</evidence>
<proteinExistence type="predicted"/>
<dbReference type="RefSeq" id="WP_353864289.1">
    <property type="nucleotide sequence ID" value="NZ_CP088295.1"/>
</dbReference>
<evidence type="ECO:0000256" key="1">
    <source>
        <dbReference type="SAM" id="Phobius"/>
    </source>
</evidence>
<name>A0ABY5PGH7_9ACTN</name>
<accession>A0ABY5PGH7</accession>
<evidence type="ECO:0000313" key="2">
    <source>
        <dbReference type="EMBL" id="UUY03789.1"/>
    </source>
</evidence>
<dbReference type="EMBL" id="CP088295">
    <property type="protein sequence ID" value="UUY03789.1"/>
    <property type="molecule type" value="Genomic_DNA"/>
</dbReference>
<keyword evidence="3" id="KW-1185">Reference proteome</keyword>
<keyword evidence="1" id="KW-1133">Transmembrane helix</keyword>
<keyword evidence="1" id="KW-0472">Membrane</keyword>
<protein>
    <submittedName>
        <fullName evidence="2">Uncharacterized protein</fullName>
    </submittedName>
</protein>
<sequence>MNSLIFFGVVFVTLALVAMEITVRHLRGRALMWAFATAAVLVAGAVLQLLGQSGLWTVLSLVGGALCLTMADRAADAADSSPGPST</sequence>
<feature type="transmembrane region" description="Helical" evidence="1">
    <location>
        <begin position="6"/>
        <end position="23"/>
    </location>
</feature>
<keyword evidence="1" id="KW-0812">Transmembrane</keyword>
<dbReference type="Proteomes" id="UP001058860">
    <property type="component" value="Chromosome"/>
</dbReference>